<evidence type="ECO:0000259" key="2">
    <source>
        <dbReference type="Pfam" id="PF13271"/>
    </source>
</evidence>
<dbReference type="PANTHER" id="PTHR46082">
    <property type="entry name" value="ATP/GTP-BINDING PROTEIN-RELATED"/>
    <property type="match status" value="1"/>
</dbReference>
<keyword evidence="3" id="KW-0067">ATP-binding</keyword>
<dbReference type="InterPro" id="IPR025139">
    <property type="entry name" value="DUF4062"/>
</dbReference>
<name>A0A8J4E138_9ACTN</name>
<evidence type="ECO:0000313" key="4">
    <source>
        <dbReference type="Proteomes" id="UP000612585"/>
    </source>
</evidence>
<dbReference type="Gene3D" id="3.40.50.300">
    <property type="entry name" value="P-loop containing nucleotide triphosphate hydrolases"/>
    <property type="match status" value="1"/>
</dbReference>
<dbReference type="SUPFAM" id="SSF48452">
    <property type="entry name" value="TPR-like"/>
    <property type="match status" value="3"/>
</dbReference>
<dbReference type="Pfam" id="PF13374">
    <property type="entry name" value="TPR_10"/>
    <property type="match status" value="1"/>
</dbReference>
<dbReference type="InterPro" id="IPR027417">
    <property type="entry name" value="P-loop_NTPase"/>
</dbReference>
<dbReference type="NCBIfam" id="NF040586">
    <property type="entry name" value="FxSxx_TPR"/>
    <property type="match status" value="1"/>
</dbReference>
<protein>
    <submittedName>
        <fullName evidence="3">ATP-binding protein</fullName>
    </submittedName>
</protein>
<dbReference type="AlphaFoldDB" id="A0A8J4E138"/>
<dbReference type="GO" id="GO:0043531">
    <property type="term" value="F:ADP binding"/>
    <property type="evidence" value="ECO:0007669"/>
    <property type="project" value="InterPro"/>
</dbReference>
<sequence>MAVPRRVFLSHSAELRRYPDGRSFVNAAEAAVARAGDAVTDMAYFAARDQSPARVCRDAVNAADVYVLIAGFRYGTPVRDRPELSYTELEFAAATEADMPRLVFLLSEDVVGPAGLFVDLAHGPRQAAFRSRLRDGNDLVVATVASAAELETALLQALTTLPHPRAAGLSVAKVWNIPARSITVTGREDLLADVRTGLLSRRRVAVHGMGGVGKTTAAIEYAHRYGDDYDVAWWVPTEDAALIPDRLAQLARALDLAGATDGADIAIGRLLGTLRDRERWLLVFDNAEDPQALTRFLPGGDGHVLITSRSPDWSGFAVPVDVDVFTRAESVGLLTSRSPGLDAVDADRIADAVGDLPLAVDQAAALLADTGLSADTYLGLLAASADRTLGRGTAGSYPVSVAASWAVAFDRLAADHPAALQLLTVVAWLAPEPVPLTVVSGHADRLPQPLADAAADPLDLPELGAILRRRGMARTTPDSVQVHRIPAALLRARTELGDGWQDLAVRLLYDAAPANPWGDAAVWPTWRQLLPHVRAATDPERQLDAVLEEVSWLLGTAATYLQSQGQPRAGLALSQRSHAICRARLGADHPDTLVSANRLAFNFREVGEYEQARRLDEDALTLFRRVLGDDHADTLTAAGYLAADLRLLGEYRQACQLDRDTHARFRRVLGDDHRDTLTAAGYLAADLRSLGEYRQACDLDRDTHARFRRVLGDDHPDTLRAASRLAGDLRLLGEFEAAHRLNEATLARFRQVLGADHTDTLASANSLARDLRRLREYQRARELDEDTLAGFRRVLGDDHPDTLAAANRLARDLRLLGEFEAARRLDEDTLARFRRVLGDDHPETLRSACNLARDLLQLREFEAARRLDEDTLARFRRVLGDDHPDTLRAASNLARDLLQLREFEAARELDEHTLVGFRRVLGDDHPHTRATAGRLARERSRPARYDYDEYRIETETLGEPRFPPPRG</sequence>
<dbReference type="PANTHER" id="PTHR46082:SF6">
    <property type="entry name" value="AAA+ ATPASE DOMAIN-CONTAINING PROTEIN-RELATED"/>
    <property type="match status" value="1"/>
</dbReference>
<gene>
    <name evidence="3" type="ORF">Vau01_059360</name>
</gene>
<dbReference type="GO" id="GO:0005524">
    <property type="term" value="F:ATP binding"/>
    <property type="evidence" value="ECO:0007669"/>
    <property type="project" value="UniProtKB-KW"/>
</dbReference>
<dbReference type="InterPro" id="IPR053137">
    <property type="entry name" value="NLR-like"/>
</dbReference>
<evidence type="ECO:0000259" key="1">
    <source>
        <dbReference type="Pfam" id="PF00931"/>
    </source>
</evidence>
<dbReference type="InterPro" id="IPR011990">
    <property type="entry name" value="TPR-like_helical_dom_sf"/>
</dbReference>
<dbReference type="Pfam" id="PF13271">
    <property type="entry name" value="DUF4062"/>
    <property type="match status" value="1"/>
</dbReference>
<dbReference type="EMBL" id="BOPG01000036">
    <property type="protein sequence ID" value="GIJ58420.1"/>
    <property type="molecule type" value="Genomic_DNA"/>
</dbReference>
<dbReference type="Proteomes" id="UP000612585">
    <property type="component" value="Unassembled WGS sequence"/>
</dbReference>
<dbReference type="RefSeq" id="WP_203999195.1">
    <property type="nucleotide sequence ID" value="NZ_BOPG01000036.1"/>
</dbReference>
<feature type="domain" description="NB-ARC" evidence="1">
    <location>
        <begin position="203"/>
        <end position="316"/>
    </location>
</feature>
<dbReference type="SUPFAM" id="SSF52540">
    <property type="entry name" value="P-loop containing nucleoside triphosphate hydrolases"/>
    <property type="match status" value="1"/>
</dbReference>
<accession>A0A8J4E138</accession>
<dbReference type="Pfam" id="PF00931">
    <property type="entry name" value="NB-ARC"/>
    <property type="match status" value="1"/>
</dbReference>
<comment type="caution">
    <text evidence="3">The sequence shown here is derived from an EMBL/GenBank/DDBJ whole genome shotgun (WGS) entry which is preliminary data.</text>
</comment>
<feature type="domain" description="DUF4062" evidence="2">
    <location>
        <begin position="18"/>
        <end position="94"/>
    </location>
</feature>
<keyword evidence="4" id="KW-1185">Reference proteome</keyword>
<dbReference type="InterPro" id="IPR002182">
    <property type="entry name" value="NB-ARC"/>
</dbReference>
<proteinExistence type="predicted"/>
<evidence type="ECO:0000313" key="3">
    <source>
        <dbReference type="EMBL" id="GIJ58420.1"/>
    </source>
</evidence>
<dbReference type="Gene3D" id="1.25.40.10">
    <property type="entry name" value="Tetratricopeptide repeat domain"/>
    <property type="match status" value="2"/>
</dbReference>
<dbReference type="Pfam" id="PF13424">
    <property type="entry name" value="TPR_12"/>
    <property type="match status" value="3"/>
</dbReference>
<organism evidence="3 4">
    <name type="scientific">Virgisporangium aurantiacum</name>
    <dbReference type="NCBI Taxonomy" id="175570"/>
    <lineage>
        <taxon>Bacteria</taxon>
        <taxon>Bacillati</taxon>
        <taxon>Actinomycetota</taxon>
        <taxon>Actinomycetes</taxon>
        <taxon>Micromonosporales</taxon>
        <taxon>Micromonosporaceae</taxon>
        <taxon>Virgisporangium</taxon>
    </lineage>
</organism>
<reference evidence="3" key="1">
    <citation type="submission" date="2021-01" db="EMBL/GenBank/DDBJ databases">
        <title>Whole genome shotgun sequence of Virgisporangium aurantiacum NBRC 16421.</title>
        <authorList>
            <person name="Komaki H."/>
            <person name="Tamura T."/>
        </authorList>
    </citation>
    <scope>NUCLEOTIDE SEQUENCE</scope>
    <source>
        <strain evidence="3">NBRC 16421</strain>
    </source>
</reference>
<keyword evidence="3" id="KW-0547">Nucleotide-binding</keyword>